<dbReference type="Proteomes" id="UP001055439">
    <property type="component" value="Chromosome 8"/>
</dbReference>
<sequence length="473" mass="49898">MALRRRSLRGLRRLHTAAGPILWNHAAEESDSPSLTVQVLSWGRGSSGQLGGGKEETRLYPSPVAALRLPTDFRLAPVQGRLPSPPVGSAAEAKVEVGVSCGLFHSALLVDGTFWMWGKGDGGRLGFGDENSVFVPTLNPNLEGVRSIALGGIHSTSLTRSGEVFTWGYGGFGALGHSVYHRELLPRVVKGSWEENIMHLATSGAHTAAITETGQANGKLFTWGRDQGDGRLGLGSGGGPGEAGSFSIPSKVDALPVPVAAVSCGGFFTMALTSDGQIWNWGANSNYELGRGNNVSDWRPQPIPSLKGTRVIQIASGGYHSLALTDTGKVLSWGHGGHGQLGHPSVQNQKVPLGIEALAQEHIVHIACGGSTSAAVTGKNSSHVYGGAEVSVMPYLNISFRFVLEKGKLYMWGNARDCQLGVPGLPEFQKLPVEVKFLMEDEDLGPHDVISVAVGASHAMCLVLRQNAALAKL</sequence>
<dbReference type="AlphaFoldDB" id="A0A9E7KK49"/>
<dbReference type="InterPro" id="IPR009091">
    <property type="entry name" value="RCC1/BLIP-II"/>
</dbReference>
<feature type="domain" description="RCC1-like" evidence="3">
    <location>
        <begin position="38"/>
        <end position="386"/>
    </location>
</feature>
<proteinExistence type="predicted"/>
<feature type="repeat" description="RCC1" evidence="2">
    <location>
        <begin position="37"/>
        <end position="112"/>
    </location>
</feature>
<feature type="repeat" description="RCC1" evidence="2">
    <location>
        <begin position="328"/>
        <end position="379"/>
    </location>
</feature>
<dbReference type="PROSITE" id="PS50012">
    <property type="entry name" value="RCC1_3"/>
    <property type="match status" value="7"/>
</dbReference>
<dbReference type="SUPFAM" id="SSF50985">
    <property type="entry name" value="RCC1/BLIP-II"/>
    <property type="match status" value="1"/>
</dbReference>
<gene>
    <name evidence="4" type="ORF">MUK42_34966</name>
</gene>
<dbReference type="InterPro" id="IPR058923">
    <property type="entry name" value="RCC1-like_dom"/>
</dbReference>
<protein>
    <submittedName>
        <fullName evidence="4">Regulator of chromosome condensation (RCC1) repeat</fullName>
    </submittedName>
</protein>
<feature type="repeat" description="RCC1" evidence="2">
    <location>
        <begin position="407"/>
        <end position="465"/>
    </location>
</feature>
<name>A0A9E7KK49_9LILI</name>
<accession>A0A9E7KK49</accession>
<feature type="repeat" description="RCC1" evidence="2">
    <location>
        <begin position="218"/>
        <end position="275"/>
    </location>
</feature>
<feature type="repeat" description="RCC1" evidence="2">
    <location>
        <begin position="162"/>
        <end position="213"/>
    </location>
</feature>
<dbReference type="PANTHER" id="PTHR22872">
    <property type="entry name" value="BTK-BINDING PROTEIN-RELATED"/>
    <property type="match status" value="1"/>
</dbReference>
<dbReference type="InterPro" id="IPR051625">
    <property type="entry name" value="Signaling_Regulatory_Domain"/>
</dbReference>
<dbReference type="EMBL" id="CP097510">
    <property type="protein sequence ID" value="URE23873.1"/>
    <property type="molecule type" value="Genomic_DNA"/>
</dbReference>
<reference evidence="4" key="1">
    <citation type="submission" date="2022-05" db="EMBL/GenBank/DDBJ databases">
        <title>The Musa troglodytarum L. genome provides insights into the mechanism of non-climacteric behaviour and enrichment of carotenoids.</title>
        <authorList>
            <person name="Wang J."/>
        </authorList>
    </citation>
    <scope>NUCLEOTIDE SEQUENCE</scope>
    <source>
        <tissue evidence="4">Leaf</tissue>
    </source>
</reference>
<keyword evidence="1" id="KW-0677">Repeat</keyword>
<keyword evidence="5" id="KW-1185">Reference proteome</keyword>
<organism evidence="4 5">
    <name type="scientific">Musa troglodytarum</name>
    <name type="common">fe'i banana</name>
    <dbReference type="NCBI Taxonomy" id="320322"/>
    <lineage>
        <taxon>Eukaryota</taxon>
        <taxon>Viridiplantae</taxon>
        <taxon>Streptophyta</taxon>
        <taxon>Embryophyta</taxon>
        <taxon>Tracheophyta</taxon>
        <taxon>Spermatophyta</taxon>
        <taxon>Magnoliopsida</taxon>
        <taxon>Liliopsida</taxon>
        <taxon>Zingiberales</taxon>
        <taxon>Musaceae</taxon>
        <taxon>Musa</taxon>
    </lineage>
</organism>
<evidence type="ECO:0000256" key="2">
    <source>
        <dbReference type="PROSITE-ProRule" id="PRU00235"/>
    </source>
</evidence>
<dbReference type="PROSITE" id="PS00626">
    <property type="entry name" value="RCC1_2"/>
    <property type="match status" value="1"/>
</dbReference>
<dbReference type="InterPro" id="IPR000408">
    <property type="entry name" value="Reg_chr_condens"/>
</dbReference>
<evidence type="ECO:0000256" key="1">
    <source>
        <dbReference type="ARBA" id="ARBA00022737"/>
    </source>
</evidence>
<feature type="repeat" description="RCC1" evidence="2">
    <location>
        <begin position="276"/>
        <end position="327"/>
    </location>
</feature>
<feature type="repeat" description="RCC1" evidence="2">
    <location>
        <begin position="112"/>
        <end position="161"/>
    </location>
</feature>
<evidence type="ECO:0000313" key="4">
    <source>
        <dbReference type="EMBL" id="URE23873.1"/>
    </source>
</evidence>
<evidence type="ECO:0000313" key="5">
    <source>
        <dbReference type="Proteomes" id="UP001055439"/>
    </source>
</evidence>
<dbReference type="PRINTS" id="PR00633">
    <property type="entry name" value="RCCNDNSATION"/>
</dbReference>
<dbReference type="OrthoDB" id="239701at2759"/>
<dbReference type="Pfam" id="PF00415">
    <property type="entry name" value="RCC1"/>
    <property type="match status" value="1"/>
</dbReference>
<dbReference type="Gene3D" id="2.130.10.30">
    <property type="entry name" value="Regulator of chromosome condensation 1/beta-lactamase-inhibitor protein II"/>
    <property type="match status" value="2"/>
</dbReference>
<dbReference type="Pfam" id="PF25390">
    <property type="entry name" value="WD40_RLD"/>
    <property type="match status" value="1"/>
</dbReference>
<evidence type="ECO:0000259" key="3">
    <source>
        <dbReference type="Pfam" id="PF25390"/>
    </source>
</evidence>